<dbReference type="InterPro" id="IPR005545">
    <property type="entry name" value="YCII"/>
</dbReference>
<evidence type="ECO:0000313" key="2">
    <source>
        <dbReference type="EMBL" id="KAK5050915.1"/>
    </source>
</evidence>
<protein>
    <recommendedName>
        <fullName evidence="1">YCII-related domain-containing protein</fullName>
    </recommendedName>
</protein>
<comment type="caution">
    <text evidence="2">The sequence shown here is derived from an EMBL/GenBank/DDBJ whole genome shotgun (WGS) entry which is preliminary data.</text>
</comment>
<dbReference type="InterPro" id="IPR011008">
    <property type="entry name" value="Dimeric_a/b-barrel"/>
</dbReference>
<dbReference type="Gene3D" id="3.30.70.1060">
    <property type="entry name" value="Dimeric alpha+beta barrel"/>
    <property type="match status" value="1"/>
</dbReference>
<dbReference type="EMBL" id="JAVRRD010000016">
    <property type="protein sequence ID" value="KAK5050915.1"/>
    <property type="molecule type" value="Genomic_DNA"/>
</dbReference>
<organism evidence="2 3">
    <name type="scientific">Exophiala bonariae</name>
    <dbReference type="NCBI Taxonomy" id="1690606"/>
    <lineage>
        <taxon>Eukaryota</taxon>
        <taxon>Fungi</taxon>
        <taxon>Dikarya</taxon>
        <taxon>Ascomycota</taxon>
        <taxon>Pezizomycotina</taxon>
        <taxon>Eurotiomycetes</taxon>
        <taxon>Chaetothyriomycetidae</taxon>
        <taxon>Chaetothyriales</taxon>
        <taxon>Herpotrichiellaceae</taxon>
        <taxon>Exophiala</taxon>
    </lineage>
</organism>
<gene>
    <name evidence="2" type="ORF">LTR84_003474</name>
</gene>
<feature type="domain" description="YCII-related" evidence="1">
    <location>
        <begin position="7"/>
        <end position="104"/>
    </location>
</feature>
<dbReference type="SUPFAM" id="SSF54909">
    <property type="entry name" value="Dimeric alpha+beta barrel"/>
    <property type="match status" value="1"/>
</dbReference>
<evidence type="ECO:0000259" key="1">
    <source>
        <dbReference type="Pfam" id="PF03795"/>
    </source>
</evidence>
<accession>A0AAV9N6Z5</accession>
<dbReference type="Pfam" id="PF03795">
    <property type="entry name" value="YCII"/>
    <property type="match status" value="1"/>
</dbReference>
<dbReference type="RefSeq" id="XP_064705415.1">
    <property type="nucleotide sequence ID" value="XM_064847062.1"/>
</dbReference>
<dbReference type="AlphaFoldDB" id="A0AAV9N6Z5"/>
<name>A0AAV9N6Z5_9EURO</name>
<sequence length="128" mass="14207">MPRYIYLLHANDESELGASTPAEMSEMLAKMGAYNQSLKDAGLFITADGFRASKEGARVTFSANSTNVQNGPFNREGLIRGYWIVKARDLDEAVAWAKKAPLEDTTIEVRRFGELEDFKDILAGQSDK</sequence>
<dbReference type="Proteomes" id="UP001358417">
    <property type="component" value="Unassembled WGS sequence"/>
</dbReference>
<dbReference type="GeneID" id="89971661"/>
<proteinExistence type="predicted"/>
<dbReference type="PANTHER" id="PTHR35174">
    <property type="entry name" value="BLL7171 PROTEIN-RELATED"/>
    <property type="match status" value="1"/>
</dbReference>
<keyword evidence="3" id="KW-1185">Reference proteome</keyword>
<evidence type="ECO:0000313" key="3">
    <source>
        <dbReference type="Proteomes" id="UP001358417"/>
    </source>
</evidence>
<reference evidence="2 3" key="1">
    <citation type="submission" date="2023-08" db="EMBL/GenBank/DDBJ databases">
        <title>Black Yeasts Isolated from many extreme environments.</title>
        <authorList>
            <person name="Coleine C."/>
            <person name="Stajich J.E."/>
            <person name="Selbmann L."/>
        </authorList>
    </citation>
    <scope>NUCLEOTIDE SEQUENCE [LARGE SCALE GENOMIC DNA]</scope>
    <source>
        <strain evidence="2 3">CCFEE 5792</strain>
    </source>
</reference>